<comment type="caution">
    <text evidence="2">The sequence shown here is derived from an EMBL/GenBank/DDBJ whole genome shotgun (WGS) entry which is preliminary data.</text>
</comment>
<proteinExistence type="predicted"/>
<evidence type="ECO:0008006" key="4">
    <source>
        <dbReference type="Google" id="ProtNLM"/>
    </source>
</evidence>
<dbReference type="Proteomes" id="UP001500393">
    <property type="component" value="Unassembled WGS sequence"/>
</dbReference>
<keyword evidence="3" id="KW-1185">Reference proteome</keyword>
<dbReference type="PANTHER" id="PTHR13132">
    <property type="entry name" value="ALPHA- 1,6 -FUCOSYLTRANSFERASE"/>
    <property type="match status" value="1"/>
</dbReference>
<organism evidence="2 3">
    <name type="scientific">Kribbella sancticallisti</name>
    <dbReference type="NCBI Taxonomy" id="460087"/>
    <lineage>
        <taxon>Bacteria</taxon>
        <taxon>Bacillati</taxon>
        <taxon>Actinomycetota</taxon>
        <taxon>Actinomycetes</taxon>
        <taxon>Propionibacteriales</taxon>
        <taxon>Kribbellaceae</taxon>
        <taxon>Kribbella</taxon>
    </lineage>
</organism>
<evidence type="ECO:0000313" key="2">
    <source>
        <dbReference type="EMBL" id="GAA1598844.1"/>
    </source>
</evidence>
<dbReference type="RefSeq" id="WP_344220007.1">
    <property type="nucleotide sequence ID" value="NZ_BAAAOS010000048.1"/>
</dbReference>
<name>A0ABP4Q2E6_9ACTN</name>
<dbReference type="PANTHER" id="PTHR13132:SF29">
    <property type="entry name" value="ALPHA-(1,6)-FUCOSYLTRANSFERASE"/>
    <property type="match status" value="1"/>
</dbReference>
<protein>
    <recommendedName>
        <fullName evidence="4">Nodulation protein Z (NodZ)</fullName>
    </recommendedName>
</protein>
<feature type="region of interest" description="Disordered" evidence="1">
    <location>
        <begin position="310"/>
        <end position="337"/>
    </location>
</feature>
<accession>A0ABP4Q2E6</accession>
<gene>
    <name evidence="2" type="ORF">GCM10009789_61060</name>
</gene>
<dbReference type="EMBL" id="BAAAOS010000048">
    <property type="protein sequence ID" value="GAA1598844.1"/>
    <property type="molecule type" value="Genomic_DNA"/>
</dbReference>
<evidence type="ECO:0000313" key="3">
    <source>
        <dbReference type="Proteomes" id="UP001500393"/>
    </source>
</evidence>
<feature type="compositionally biased region" description="Gly residues" evidence="1">
    <location>
        <begin position="328"/>
        <end position="337"/>
    </location>
</feature>
<dbReference type="Gene3D" id="3.40.50.11350">
    <property type="match status" value="1"/>
</dbReference>
<sequence>MGDGTPRLHIICERDVGLFSLVQQVIANIPWAVAQNRIPVVHFGDGTCYWTPNGYRGRQTVWEYYFEPLDPSCPAARIPAPVKALIAADPPSPFEVGYLVDEDIFVSSHFGDHPLLEGAALRIPYQWDDPDDRLRGEAKAILDKYVRPRAYLSRKVDDFFASHLAGQYLVGVHVRGTDATSPQEVRTFRQGSLVLSRYCAEIEGLLEIHPTAKIFVASDEQSSVDQLAAAFPDRVIAYDCVRHQGGEAAGQGPTGWIMPAYIAADRAVAAKNGEDAIVEYLLLSRCDHLVHNGSSLARTVLLNAPELAHTNTHRRSPDGLESPAAAGLGDGPGAGGS</sequence>
<evidence type="ECO:0000256" key="1">
    <source>
        <dbReference type="SAM" id="MobiDB-lite"/>
    </source>
</evidence>
<reference evidence="3" key="1">
    <citation type="journal article" date="2019" name="Int. J. Syst. Evol. Microbiol.">
        <title>The Global Catalogue of Microorganisms (GCM) 10K type strain sequencing project: providing services to taxonomists for standard genome sequencing and annotation.</title>
        <authorList>
            <consortium name="The Broad Institute Genomics Platform"/>
            <consortium name="The Broad Institute Genome Sequencing Center for Infectious Disease"/>
            <person name="Wu L."/>
            <person name="Ma J."/>
        </authorList>
    </citation>
    <scope>NUCLEOTIDE SEQUENCE [LARGE SCALE GENOMIC DNA]</scope>
    <source>
        <strain evidence="3">JCM 14969</strain>
    </source>
</reference>